<dbReference type="EMBL" id="JABSTU010000006">
    <property type="protein sequence ID" value="KAH8028693.1"/>
    <property type="molecule type" value="Genomic_DNA"/>
</dbReference>
<proteinExistence type="predicted"/>
<keyword evidence="3" id="KW-1185">Reference proteome</keyword>
<evidence type="ECO:0000313" key="3">
    <source>
        <dbReference type="Proteomes" id="UP000821866"/>
    </source>
</evidence>
<reference evidence="2" key="2">
    <citation type="submission" date="2021-09" db="EMBL/GenBank/DDBJ databases">
        <authorList>
            <person name="Jia N."/>
            <person name="Wang J."/>
            <person name="Shi W."/>
            <person name="Du L."/>
            <person name="Sun Y."/>
            <person name="Zhan W."/>
            <person name="Jiang J."/>
            <person name="Wang Q."/>
            <person name="Zhang B."/>
            <person name="Ji P."/>
            <person name="Sakyi L.B."/>
            <person name="Cui X."/>
            <person name="Yuan T."/>
            <person name="Jiang B."/>
            <person name="Yang W."/>
            <person name="Lam T.T.-Y."/>
            <person name="Chang Q."/>
            <person name="Ding S."/>
            <person name="Wang X."/>
            <person name="Zhu J."/>
            <person name="Ruan X."/>
            <person name="Zhao L."/>
            <person name="Wei J."/>
            <person name="Que T."/>
            <person name="Du C."/>
            <person name="Cheng J."/>
            <person name="Dai P."/>
            <person name="Han X."/>
            <person name="Huang E."/>
            <person name="Gao Y."/>
            <person name="Liu J."/>
            <person name="Shao H."/>
            <person name="Ye R."/>
            <person name="Li L."/>
            <person name="Wei W."/>
            <person name="Wang X."/>
            <person name="Wang C."/>
            <person name="Huo Q."/>
            <person name="Li W."/>
            <person name="Guo W."/>
            <person name="Chen H."/>
            <person name="Chen S."/>
            <person name="Zhou L."/>
            <person name="Zhou L."/>
            <person name="Ni X."/>
            <person name="Tian J."/>
            <person name="Zhou Y."/>
            <person name="Sheng Y."/>
            <person name="Liu T."/>
            <person name="Pan Y."/>
            <person name="Xia L."/>
            <person name="Li J."/>
            <person name="Zhao F."/>
            <person name="Cao W."/>
        </authorList>
    </citation>
    <scope>NUCLEOTIDE SEQUENCE</scope>
    <source>
        <strain evidence="2">Rmic-2018</strain>
        <tissue evidence="2">Larvae</tissue>
    </source>
</reference>
<name>A0A9J6E3L0_RHIMP</name>
<comment type="caution">
    <text evidence="2">The sequence shown here is derived from an EMBL/GenBank/DDBJ whole genome shotgun (WGS) entry which is preliminary data.</text>
</comment>
<feature type="region of interest" description="Disordered" evidence="1">
    <location>
        <begin position="1"/>
        <end position="48"/>
    </location>
</feature>
<dbReference type="Proteomes" id="UP000821866">
    <property type="component" value="Chromosome 4"/>
</dbReference>
<feature type="compositionally biased region" description="Basic and acidic residues" evidence="1">
    <location>
        <begin position="98"/>
        <end position="108"/>
    </location>
</feature>
<dbReference type="AlphaFoldDB" id="A0A9J6E3L0"/>
<organism evidence="2 3">
    <name type="scientific">Rhipicephalus microplus</name>
    <name type="common">Cattle tick</name>
    <name type="synonym">Boophilus microplus</name>
    <dbReference type="NCBI Taxonomy" id="6941"/>
    <lineage>
        <taxon>Eukaryota</taxon>
        <taxon>Metazoa</taxon>
        <taxon>Ecdysozoa</taxon>
        <taxon>Arthropoda</taxon>
        <taxon>Chelicerata</taxon>
        <taxon>Arachnida</taxon>
        <taxon>Acari</taxon>
        <taxon>Parasitiformes</taxon>
        <taxon>Ixodida</taxon>
        <taxon>Ixodoidea</taxon>
        <taxon>Ixodidae</taxon>
        <taxon>Rhipicephalinae</taxon>
        <taxon>Rhipicephalus</taxon>
        <taxon>Boophilus</taxon>
    </lineage>
</organism>
<accession>A0A9J6E3L0</accession>
<evidence type="ECO:0000256" key="1">
    <source>
        <dbReference type="SAM" id="MobiDB-lite"/>
    </source>
</evidence>
<gene>
    <name evidence="2" type="ORF">HPB51_018117</name>
</gene>
<sequence length="329" mass="35128">MKPTSAGRRASGAAGTATGEAEAEGASSSSGRGESKTAEGAEQPSDSTKIIKSALRFLKLRLDRVGRKLSELDFDNRALMGRLQFFHSENSKLHQALEKERAKVRNIPDRCSGAGPSSAQGSATSGSPTGASTSAGAIFSGGRGSPSGVANASRVDCQRPPTRREPWPLCPSVPGRSSVLGNIMTPSTSSASLDAILGPRRQLRKMPHEPYPVIALASTIAPPVPPPQLALPSPIPVALPLHTFSQPQPSNTSFQDGSEEPLFLFTDLFENTSDESVNNNVSSTIQDLIRRNGCYKSRNTYIRNLMAMATTEIRLDCPHNSRRKTSDEF</sequence>
<feature type="compositionally biased region" description="Low complexity" evidence="1">
    <location>
        <begin position="1"/>
        <end position="32"/>
    </location>
</feature>
<evidence type="ECO:0000313" key="2">
    <source>
        <dbReference type="EMBL" id="KAH8028693.1"/>
    </source>
</evidence>
<feature type="compositionally biased region" description="Low complexity" evidence="1">
    <location>
        <begin position="112"/>
        <end position="137"/>
    </location>
</feature>
<protein>
    <submittedName>
        <fullName evidence="2">Uncharacterized protein</fullName>
    </submittedName>
</protein>
<feature type="region of interest" description="Disordered" evidence="1">
    <location>
        <begin position="98"/>
        <end position="171"/>
    </location>
</feature>
<reference evidence="2" key="1">
    <citation type="journal article" date="2020" name="Cell">
        <title>Large-Scale Comparative Analyses of Tick Genomes Elucidate Their Genetic Diversity and Vector Capacities.</title>
        <authorList>
            <consortium name="Tick Genome and Microbiome Consortium (TIGMIC)"/>
            <person name="Jia N."/>
            <person name="Wang J."/>
            <person name="Shi W."/>
            <person name="Du L."/>
            <person name="Sun Y."/>
            <person name="Zhan W."/>
            <person name="Jiang J.F."/>
            <person name="Wang Q."/>
            <person name="Zhang B."/>
            <person name="Ji P."/>
            <person name="Bell-Sakyi L."/>
            <person name="Cui X.M."/>
            <person name="Yuan T.T."/>
            <person name="Jiang B.G."/>
            <person name="Yang W.F."/>
            <person name="Lam T.T."/>
            <person name="Chang Q.C."/>
            <person name="Ding S.J."/>
            <person name="Wang X.J."/>
            <person name="Zhu J.G."/>
            <person name="Ruan X.D."/>
            <person name="Zhao L."/>
            <person name="Wei J.T."/>
            <person name="Ye R.Z."/>
            <person name="Que T.C."/>
            <person name="Du C.H."/>
            <person name="Zhou Y.H."/>
            <person name="Cheng J.X."/>
            <person name="Dai P.F."/>
            <person name="Guo W.B."/>
            <person name="Han X.H."/>
            <person name="Huang E.J."/>
            <person name="Li L.F."/>
            <person name="Wei W."/>
            <person name="Gao Y.C."/>
            <person name="Liu J.Z."/>
            <person name="Shao H.Z."/>
            <person name="Wang X."/>
            <person name="Wang C.C."/>
            <person name="Yang T.C."/>
            <person name="Huo Q.B."/>
            <person name="Li W."/>
            <person name="Chen H.Y."/>
            <person name="Chen S.E."/>
            <person name="Zhou L.G."/>
            <person name="Ni X.B."/>
            <person name="Tian J.H."/>
            <person name="Sheng Y."/>
            <person name="Liu T."/>
            <person name="Pan Y.S."/>
            <person name="Xia L.Y."/>
            <person name="Li J."/>
            <person name="Zhao F."/>
            <person name="Cao W.C."/>
        </authorList>
    </citation>
    <scope>NUCLEOTIDE SEQUENCE</scope>
    <source>
        <strain evidence="2">Rmic-2018</strain>
    </source>
</reference>